<evidence type="ECO:0000256" key="3">
    <source>
        <dbReference type="SAM" id="SignalP"/>
    </source>
</evidence>
<evidence type="ECO:0000259" key="4">
    <source>
        <dbReference type="PROSITE" id="PS50948"/>
    </source>
</evidence>
<comment type="caution">
    <text evidence="5">The sequence shown here is derived from an EMBL/GenBank/DDBJ whole genome shotgun (WGS) entry which is preliminary data.</text>
</comment>
<dbReference type="CDD" id="cd01100">
    <property type="entry name" value="APPLE_Factor_XI_like"/>
    <property type="match status" value="3"/>
</dbReference>
<reference evidence="5" key="1">
    <citation type="submission" date="2021-01" db="EMBL/GenBank/DDBJ databases">
        <authorList>
            <person name="Zahm M."/>
            <person name="Roques C."/>
            <person name="Cabau C."/>
            <person name="Klopp C."/>
            <person name="Donnadieu C."/>
            <person name="Jouanno E."/>
            <person name="Lampietro C."/>
            <person name="Louis A."/>
            <person name="Herpin A."/>
            <person name="Echchiki A."/>
            <person name="Berthelot C."/>
            <person name="Parey E."/>
            <person name="Roest-Crollius H."/>
            <person name="Braasch I."/>
            <person name="Postlethwait J."/>
            <person name="Bobe J."/>
            <person name="Montfort J."/>
            <person name="Bouchez O."/>
            <person name="Begum T."/>
            <person name="Mejri S."/>
            <person name="Adams A."/>
            <person name="Chen W.-J."/>
            <person name="Guiguen Y."/>
        </authorList>
    </citation>
    <scope>NUCLEOTIDE SEQUENCE</scope>
    <source>
        <tissue evidence="5">Blood</tissue>
    </source>
</reference>
<organism evidence="5 6">
    <name type="scientific">Albula goreensis</name>
    <dbReference type="NCBI Taxonomy" id="1534307"/>
    <lineage>
        <taxon>Eukaryota</taxon>
        <taxon>Metazoa</taxon>
        <taxon>Chordata</taxon>
        <taxon>Craniata</taxon>
        <taxon>Vertebrata</taxon>
        <taxon>Euteleostomi</taxon>
        <taxon>Actinopterygii</taxon>
        <taxon>Neopterygii</taxon>
        <taxon>Teleostei</taxon>
        <taxon>Albuliformes</taxon>
        <taxon>Albulidae</taxon>
        <taxon>Albula</taxon>
    </lineage>
</organism>
<evidence type="ECO:0000313" key="5">
    <source>
        <dbReference type="EMBL" id="KAI1901827.1"/>
    </source>
</evidence>
<dbReference type="GO" id="GO:0005576">
    <property type="term" value="C:extracellular region"/>
    <property type="evidence" value="ECO:0007669"/>
    <property type="project" value="InterPro"/>
</dbReference>
<dbReference type="PROSITE" id="PS50948">
    <property type="entry name" value="PAN"/>
    <property type="match status" value="3"/>
</dbReference>
<feature type="domain" description="Apple" evidence="4">
    <location>
        <begin position="105"/>
        <end position="196"/>
    </location>
</feature>
<feature type="signal peptide" evidence="3">
    <location>
        <begin position="1"/>
        <end position="19"/>
    </location>
</feature>
<feature type="chain" id="PRO_5035918402" description="Apple domain-containing protein" evidence="3">
    <location>
        <begin position="20"/>
        <end position="374"/>
    </location>
</feature>
<dbReference type="PANTHER" id="PTHR33946">
    <property type="match status" value="1"/>
</dbReference>
<dbReference type="SMART" id="SM00223">
    <property type="entry name" value="APPLE"/>
    <property type="match status" value="4"/>
</dbReference>
<evidence type="ECO:0000256" key="1">
    <source>
        <dbReference type="ARBA" id="ARBA00022737"/>
    </source>
</evidence>
<dbReference type="Pfam" id="PF00024">
    <property type="entry name" value="PAN_1"/>
    <property type="match status" value="2"/>
</dbReference>
<dbReference type="InterPro" id="IPR003609">
    <property type="entry name" value="Pan_app"/>
</dbReference>
<dbReference type="PRINTS" id="PR00005">
    <property type="entry name" value="APPLEDOMAIN"/>
</dbReference>
<keyword evidence="6" id="KW-1185">Reference proteome</keyword>
<feature type="domain" description="Apple" evidence="4">
    <location>
        <begin position="283"/>
        <end position="367"/>
    </location>
</feature>
<dbReference type="AlphaFoldDB" id="A0A8T3E2G9"/>
<keyword evidence="1" id="KW-0677">Repeat</keyword>
<keyword evidence="2" id="KW-1015">Disulfide bond</keyword>
<proteinExistence type="predicted"/>
<dbReference type="Proteomes" id="UP000829720">
    <property type="component" value="Unassembled WGS sequence"/>
</dbReference>
<evidence type="ECO:0000256" key="2">
    <source>
        <dbReference type="ARBA" id="ARBA00023157"/>
    </source>
</evidence>
<name>A0A8T3E2G9_9TELE</name>
<dbReference type="EMBL" id="JAERUA010000003">
    <property type="protein sequence ID" value="KAI1901827.1"/>
    <property type="molecule type" value="Genomic_DNA"/>
</dbReference>
<sequence>MRGCLLLLCLASLWGDSSSEECVRELQEDTDFPGSDVLQILSPDVHHCQMACTQHHSCRFFTFVRPDWTGDNRQFYCYLKHTPDGKPLKVNSINGATAGYALKNCEGSQQVCLSEVYKDVDFAGADYKSLFTDSYENCQKTCTKDPYCTFFTYVTADYPEIEFRHKCYLKHRRTLPNPPAVISNQNAASGFSKAICSTTSTECTAVLHRDTDYPGNDFETVPAPSPEYCQVLCTAHPRCTFFTYNRVRKVCFLKHNTEKRHTKAESEAISGFPNRLCGPPSGCMEKRFEDTDFPGYDRKSLKLGTVQECEDACTADPSCHFYTYAYSTFHDPAYRQYCHLKQVITIPLVPSIKKVKGAISGFGQSDCHTDSIVG</sequence>
<keyword evidence="3" id="KW-0732">Signal</keyword>
<protein>
    <recommendedName>
        <fullName evidence="4">Apple domain-containing protein</fullName>
    </recommendedName>
</protein>
<gene>
    <name evidence="5" type="ORF">AGOR_G00038400</name>
</gene>
<dbReference type="Pfam" id="PF14295">
    <property type="entry name" value="PAN_4"/>
    <property type="match status" value="2"/>
</dbReference>
<evidence type="ECO:0000313" key="6">
    <source>
        <dbReference type="Proteomes" id="UP000829720"/>
    </source>
</evidence>
<dbReference type="SUPFAM" id="SSF57414">
    <property type="entry name" value="Hairpin loop containing domain-like"/>
    <property type="match status" value="1"/>
</dbReference>
<dbReference type="OrthoDB" id="9448935at2759"/>
<dbReference type="Gene3D" id="3.50.4.10">
    <property type="entry name" value="Hepatocyte Growth Factor"/>
    <property type="match status" value="4"/>
</dbReference>
<feature type="domain" description="Apple" evidence="4">
    <location>
        <begin position="203"/>
        <end position="277"/>
    </location>
</feature>
<dbReference type="PANTHER" id="PTHR33946:SF4">
    <property type="entry name" value="COAGULATION FACTOR XI"/>
    <property type="match status" value="1"/>
</dbReference>
<dbReference type="GO" id="GO:0006508">
    <property type="term" value="P:proteolysis"/>
    <property type="evidence" value="ECO:0007669"/>
    <property type="project" value="InterPro"/>
</dbReference>
<accession>A0A8T3E2G9</accession>
<dbReference type="InterPro" id="IPR000177">
    <property type="entry name" value="Apple"/>
</dbReference>